<evidence type="ECO:0000313" key="2">
    <source>
        <dbReference type="EMBL" id="GIG74500.1"/>
    </source>
</evidence>
<reference evidence="2" key="1">
    <citation type="submission" date="2021-01" db="EMBL/GenBank/DDBJ databases">
        <title>Whole genome shotgun sequence of Planosporangium flavigriseum NBRC 105377.</title>
        <authorList>
            <person name="Komaki H."/>
            <person name="Tamura T."/>
        </authorList>
    </citation>
    <scope>NUCLEOTIDE SEQUENCE</scope>
    <source>
        <strain evidence="2">NBRC 105377</strain>
    </source>
</reference>
<name>A0A8J3LWA0_9ACTN</name>
<proteinExistence type="predicted"/>
<dbReference type="AlphaFoldDB" id="A0A8J3LWA0"/>
<dbReference type="Proteomes" id="UP000653674">
    <property type="component" value="Unassembled WGS sequence"/>
</dbReference>
<accession>A0A8J3LWA0</accession>
<keyword evidence="3" id="KW-1185">Reference proteome</keyword>
<organism evidence="2 3">
    <name type="scientific">Planosporangium flavigriseum</name>
    <dbReference type="NCBI Taxonomy" id="373681"/>
    <lineage>
        <taxon>Bacteria</taxon>
        <taxon>Bacillati</taxon>
        <taxon>Actinomycetota</taxon>
        <taxon>Actinomycetes</taxon>
        <taxon>Micromonosporales</taxon>
        <taxon>Micromonosporaceae</taxon>
        <taxon>Planosporangium</taxon>
    </lineage>
</organism>
<feature type="region of interest" description="Disordered" evidence="1">
    <location>
        <begin position="34"/>
        <end position="58"/>
    </location>
</feature>
<evidence type="ECO:0000313" key="3">
    <source>
        <dbReference type="Proteomes" id="UP000653674"/>
    </source>
</evidence>
<evidence type="ECO:0000256" key="1">
    <source>
        <dbReference type="SAM" id="MobiDB-lite"/>
    </source>
</evidence>
<gene>
    <name evidence="2" type="ORF">Pfl04_29040</name>
</gene>
<dbReference type="Gene3D" id="2.60.120.10">
    <property type="entry name" value="Jelly Rolls"/>
    <property type="match status" value="1"/>
</dbReference>
<feature type="compositionally biased region" description="Basic and acidic residues" evidence="1">
    <location>
        <begin position="45"/>
        <end position="58"/>
    </location>
</feature>
<protein>
    <submittedName>
        <fullName evidence="2">Uncharacterized protein</fullName>
    </submittedName>
</protein>
<dbReference type="EMBL" id="BONU01000018">
    <property type="protein sequence ID" value="GIG74500.1"/>
    <property type="molecule type" value="Genomic_DNA"/>
</dbReference>
<dbReference type="RefSeq" id="WP_203981365.1">
    <property type="nucleotide sequence ID" value="NZ_BONU01000018.1"/>
</dbReference>
<comment type="caution">
    <text evidence="2">The sequence shown here is derived from an EMBL/GenBank/DDBJ whole genome shotgun (WGS) entry which is preliminary data.</text>
</comment>
<sequence length="58" mass="6619">MFENELVRVWQVGLDRREELPLHQHEVPHLAMQHTDGHLGVADADGSRARDVTADSFE</sequence>
<dbReference type="InterPro" id="IPR014710">
    <property type="entry name" value="RmlC-like_jellyroll"/>
</dbReference>